<dbReference type="InterPro" id="IPR000182">
    <property type="entry name" value="GNAT_dom"/>
</dbReference>
<reference evidence="4" key="1">
    <citation type="submission" date="2016-07" db="EMBL/GenBank/DDBJ databases">
        <authorList>
            <person name="Florea S."/>
            <person name="Webb J.S."/>
            <person name="Jaromczyk J."/>
            <person name="Schardl C.L."/>
        </authorList>
    </citation>
    <scope>NUCLEOTIDE SEQUENCE [LARGE SCALE GENOMIC DNA]</scope>
    <source>
        <strain evidence="4">IPBSL-7</strain>
    </source>
</reference>
<dbReference type="SUPFAM" id="SSF55729">
    <property type="entry name" value="Acyl-CoA N-acyltransferases (Nat)"/>
    <property type="match status" value="1"/>
</dbReference>
<dbReference type="Proteomes" id="UP000093501">
    <property type="component" value="Unassembled WGS sequence"/>
</dbReference>
<dbReference type="PANTHER" id="PTHR43072">
    <property type="entry name" value="N-ACETYLTRANSFERASE"/>
    <property type="match status" value="1"/>
</dbReference>
<name>A0A1C0APS3_9ACTN</name>
<organism evidence="3 4">
    <name type="scientific">Tessaracoccus lapidicaptus</name>
    <dbReference type="NCBI Taxonomy" id="1427523"/>
    <lineage>
        <taxon>Bacteria</taxon>
        <taxon>Bacillati</taxon>
        <taxon>Actinomycetota</taxon>
        <taxon>Actinomycetes</taxon>
        <taxon>Propionibacteriales</taxon>
        <taxon>Propionibacteriaceae</taxon>
        <taxon>Tessaracoccus</taxon>
    </lineage>
</organism>
<sequence>MPLIRPAQSSDIPAITDIYNEAGVGTTASYALEPVTVDNRREWWRRLTAADCPVLVLEDDGHVVGFASYAQFRPLAGYAHTMEHSVYIRSGRRSSGAGRMLMQALLDYARGRGVHVMVGVVDGANEDSLAFHRKLGFEESGRLPEVGRKFGRWLDVVFMTRILDDSH</sequence>
<dbReference type="AlphaFoldDB" id="A0A1C0APS3"/>
<dbReference type="Pfam" id="PF00583">
    <property type="entry name" value="Acetyltransf_1"/>
    <property type="match status" value="1"/>
</dbReference>
<dbReference type="Gene3D" id="3.40.630.30">
    <property type="match status" value="1"/>
</dbReference>
<dbReference type="EMBL" id="MBQD01000011">
    <property type="protein sequence ID" value="OCL36418.1"/>
    <property type="molecule type" value="Genomic_DNA"/>
</dbReference>
<evidence type="ECO:0000256" key="1">
    <source>
        <dbReference type="ARBA" id="ARBA00022679"/>
    </source>
</evidence>
<keyword evidence="2" id="KW-0012">Acyltransferase</keyword>
<keyword evidence="4" id="KW-1185">Reference proteome</keyword>
<gene>
    <name evidence="3" type="ORF">BCR15_00665</name>
</gene>
<dbReference type="CDD" id="cd04301">
    <property type="entry name" value="NAT_SF"/>
    <property type="match status" value="1"/>
</dbReference>
<evidence type="ECO:0000313" key="4">
    <source>
        <dbReference type="Proteomes" id="UP000093501"/>
    </source>
</evidence>
<evidence type="ECO:0000256" key="2">
    <source>
        <dbReference type="ARBA" id="ARBA00023315"/>
    </source>
</evidence>
<dbReference type="PANTHER" id="PTHR43072:SF23">
    <property type="entry name" value="UPF0039 PROTEIN C11D3.02C"/>
    <property type="match status" value="1"/>
</dbReference>
<dbReference type="GO" id="GO:0016747">
    <property type="term" value="F:acyltransferase activity, transferring groups other than amino-acyl groups"/>
    <property type="evidence" value="ECO:0007669"/>
    <property type="project" value="InterPro"/>
</dbReference>
<dbReference type="RefSeq" id="WP_068750645.1">
    <property type="nucleotide sequence ID" value="NZ_LR214441.1"/>
</dbReference>
<accession>A0A1C0APS3</accession>
<dbReference type="PROSITE" id="PS51186">
    <property type="entry name" value="GNAT"/>
    <property type="match status" value="1"/>
</dbReference>
<keyword evidence="1 3" id="KW-0808">Transferase</keyword>
<evidence type="ECO:0000313" key="3">
    <source>
        <dbReference type="EMBL" id="OCL36418.1"/>
    </source>
</evidence>
<protein>
    <submittedName>
        <fullName evidence="3">Acetyltransferase</fullName>
    </submittedName>
</protein>
<dbReference type="InterPro" id="IPR016181">
    <property type="entry name" value="Acyl_CoA_acyltransferase"/>
</dbReference>
<proteinExistence type="predicted"/>
<comment type="caution">
    <text evidence="3">The sequence shown here is derived from an EMBL/GenBank/DDBJ whole genome shotgun (WGS) entry which is preliminary data.</text>
</comment>